<reference evidence="4" key="1">
    <citation type="submission" date="2021-04" db="EMBL/GenBank/DDBJ databases">
        <authorList>
            <consortium name="Molecular Ecology Group"/>
        </authorList>
    </citation>
    <scope>NUCLEOTIDE SEQUENCE</scope>
</reference>
<feature type="region of interest" description="Disordered" evidence="2">
    <location>
        <begin position="893"/>
        <end position="919"/>
    </location>
</feature>
<dbReference type="EMBL" id="CAJHNH020003879">
    <property type="protein sequence ID" value="CAG5130162.1"/>
    <property type="molecule type" value="Genomic_DNA"/>
</dbReference>
<feature type="compositionally biased region" description="Basic and acidic residues" evidence="2">
    <location>
        <begin position="635"/>
        <end position="665"/>
    </location>
</feature>
<feature type="compositionally biased region" description="Polar residues" evidence="2">
    <location>
        <begin position="996"/>
        <end position="1010"/>
    </location>
</feature>
<dbReference type="InterPro" id="IPR002035">
    <property type="entry name" value="VWF_A"/>
</dbReference>
<dbReference type="SUPFAM" id="SSF53300">
    <property type="entry name" value="vWA-like"/>
    <property type="match status" value="1"/>
</dbReference>
<dbReference type="Gene3D" id="3.40.50.410">
    <property type="entry name" value="von Willebrand factor, type A domain"/>
    <property type="match status" value="1"/>
</dbReference>
<sequence>TSKDYDAPSPSLPDKQSLKIASLPTGNDNAETVFAYDNDQPCDRFNHLLFPNIVLQQTNTEGSCFINMFGLVTERCVTFCIDTSGSMFNALDVVKMQLMETLSHLASREVKVMFNLIEFNSQVTQWADKLVQCTPETVAVARQWVSNLKAKTGTNTQGALFAALADPACQAVYLVTDDIPDQYTEDVLDNIIAICGNRRIHCIYITGDEADEAATEFLEDLAVETFGSFTIVKLLSNGSIEKVIPVYRSDPSHEKLVWTVNNTLRPNVRTCSVSTTLQLDPDEVLGIHPLDSSLMFNTNPVAVPSPLVSTYADRYYYPYCWSRYNQSRGWLKAQDKLRQPLLGLSHVAGSLLVGKKVIARRLEDGYFYRGTIQSQNFGKSFLVAFGPRKHSRFNQTEYEDVFVFDIVDYSDALRHSIITGDRVLAPEQPDGERFAPAIVIDGQEKRQADGPEDKDLTVCFSSGKTENIPRDVAVWIPPTMYDRLSLELQMSASSRKSIFSTLKKYPAEHLPGYPKLEYPGDYFIADPFVVKPNPYLWDPSLYWYPYRPDSYSYLPFVVKKREEKGRRSPQPDDDSALIPDTGMTKQELEARVMSQLMEHRCNSADTSVSKSFDIMSNGSKQDTAKTSSTILRKREKQEDNLLNKHVQFKTEKETDAQRDEDSKYFHDSDYDDYGNLIRKNDTAVNTDSSLLFYSSPGIEPRPVWKKYWHHDPTRSLSASSGGSGGTRKLTYTNKFRETAPQAPLEARNQRNPPYDVEWPSSAFRYVDVFAKSDHTNSVRDCLSAPELSTKENVSPSIQSNTVASQPLAKLTSEEREEIRRANRRRRVLKREAEWQERLGEENSMKALMQDNHRERILQQLERDQQRKIQQQEDIQRVREAKKKISADLRKRIEANQKDEAQKEANRITALSKGRERREQIEMQHEQEIQECVERRQQIHKQNNEARMKANVERLDEEALNAAKLEKQHQKAKLQRLRHFQKLEKEGQKKKDLRSSVAEQHQAINRSHIFS</sequence>
<proteinExistence type="predicted"/>
<gene>
    <name evidence="4" type="ORF">CUNI_LOCUS15720</name>
</gene>
<feature type="coiled-coil region" evidence="1">
    <location>
        <begin position="947"/>
        <end position="974"/>
    </location>
</feature>
<dbReference type="AlphaFoldDB" id="A0A8S3ZRH9"/>
<dbReference type="PANTHER" id="PTHR14343:SF5">
    <property type="entry name" value="DUF4537 DOMAIN-CONTAINING PROTEIN"/>
    <property type="match status" value="1"/>
</dbReference>
<keyword evidence="1" id="KW-0175">Coiled coil</keyword>
<evidence type="ECO:0000256" key="1">
    <source>
        <dbReference type="SAM" id="Coils"/>
    </source>
</evidence>
<dbReference type="SMART" id="SM00327">
    <property type="entry name" value="VWA"/>
    <property type="match status" value="1"/>
</dbReference>
<evidence type="ECO:0000256" key="2">
    <source>
        <dbReference type="SAM" id="MobiDB-lite"/>
    </source>
</evidence>
<feature type="region of interest" description="Disordered" evidence="2">
    <location>
        <begin position="983"/>
        <end position="1010"/>
    </location>
</feature>
<dbReference type="Pfam" id="PF15057">
    <property type="entry name" value="DUF4537"/>
    <property type="match status" value="1"/>
</dbReference>
<protein>
    <recommendedName>
        <fullName evidence="3">VWFA domain-containing protein</fullName>
    </recommendedName>
</protein>
<dbReference type="Proteomes" id="UP000678393">
    <property type="component" value="Unassembled WGS sequence"/>
</dbReference>
<name>A0A8S3ZRH9_9EUPU</name>
<comment type="caution">
    <text evidence="4">The sequence shown here is derived from an EMBL/GenBank/DDBJ whole genome shotgun (WGS) entry which is preliminary data.</text>
</comment>
<dbReference type="InterPro" id="IPR036465">
    <property type="entry name" value="vWFA_dom_sf"/>
</dbReference>
<dbReference type="InterPro" id="IPR032770">
    <property type="entry name" value="DUF4537"/>
</dbReference>
<feature type="region of interest" description="Disordered" evidence="2">
    <location>
        <begin position="612"/>
        <end position="665"/>
    </location>
</feature>
<feature type="domain" description="VWFA" evidence="3">
    <location>
        <begin position="74"/>
        <end position="240"/>
    </location>
</feature>
<feature type="compositionally biased region" description="Polar residues" evidence="2">
    <location>
        <begin position="612"/>
        <end position="630"/>
    </location>
</feature>
<feature type="compositionally biased region" description="Basic and acidic residues" evidence="2">
    <location>
        <begin position="893"/>
        <end position="905"/>
    </location>
</feature>
<dbReference type="OrthoDB" id="6241467at2759"/>
<keyword evidence="5" id="KW-1185">Reference proteome</keyword>
<feature type="compositionally biased region" description="Basic and acidic residues" evidence="2">
    <location>
        <begin position="983"/>
        <end position="993"/>
    </location>
</feature>
<feature type="coiled-coil region" evidence="1">
    <location>
        <begin position="811"/>
        <end position="880"/>
    </location>
</feature>
<evidence type="ECO:0000313" key="4">
    <source>
        <dbReference type="EMBL" id="CAG5130162.1"/>
    </source>
</evidence>
<evidence type="ECO:0000259" key="3">
    <source>
        <dbReference type="SMART" id="SM00327"/>
    </source>
</evidence>
<dbReference type="PANTHER" id="PTHR14343">
    <property type="entry name" value="VWFA DOMAIN-CONTAINING PROTEIN"/>
    <property type="match status" value="1"/>
</dbReference>
<organism evidence="4 5">
    <name type="scientific">Candidula unifasciata</name>
    <dbReference type="NCBI Taxonomy" id="100452"/>
    <lineage>
        <taxon>Eukaryota</taxon>
        <taxon>Metazoa</taxon>
        <taxon>Spiralia</taxon>
        <taxon>Lophotrochozoa</taxon>
        <taxon>Mollusca</taxon>
        <taxon>Gastropoda</taxon>
        <taxon>Heterobranchia</taxon>
        <taxon>Euthyneura</taxon>
        <taxon>Panpulmonata</taxon>
        <taxon>Eupulmonata</taxon>
        <taxon>Stylommatophora</taxon>
        <taxon>Helicina</taxon>
        <taxon>Helicoidea</taxon>
        <taxon>Geomitridae</taxon>
        <taxon>Candidula</taxon>
    </lineage>
</organism>
<evidence type="ECO:0000313" key="5">
    <source>
        <dbReference type="Proteomes" id="UP000678393"/>
    </source>
</evidence>
<accession>A0A8S3ZRH9</accession>
<dbReference type="Pfam" id="PF13768">
    <property type="entry name" value="VWA_3"/>
    <property type="match status" value="1"/>
</dbReference>
<feature type="non-terminal residue" evidence="4">
    <location>
        <position position="1"/>
    </location>
</feature>